<organism evidence="2 3">
    <name type="scientific">Nyssa sinensis</name>
    <dbReference type="NCBI Taxonomy" id="561372"/>
    <lineage>
        <taxon>Eukaryota</taxon>
        <taxon>Viridiplantae</taxon>
        <taxon>Streptophyta</taxon>
        <taxon>Embryophyta</taxon>
        <taxon>Tracheophyta</taxon>
        <taxon>Spermatophyta</taxon>
        <taxon>Magnoliopsida</taxon>
        <taxon>eudicotyledons</taxon>
        <taxon>Gunneridae</taxon>
        <taxon>Pentapetalae</taxon>
        <taxon>asterids</taxon>
        <taxon>Cornales</taxon>
        <taxon>Nyssaceae</taxon>
        <taxon>Nyssa</taxon>
    </lineage>
</organism>
<name>A0A5J4ZY45_9ASTE</name>
<protein>
    <submittedName>
        <fullName evidence="2">Uncharacterized protein</fullName>
    </submittedName>
</protein>
<dbReference type="PANTHER" id="PTHR35317">
    <property type="entry name" value="OS04G0629600 PROTEIN"/>
    <property type="match status" value="1"/>
</dbReference>
<sequence>MRSSSKEFEMLNMKVGESVNEYFARTFAVGNKLRANKGTLDNVAVIEKILRSMTPKLLLESLQGKEDEVVVEFEDEEEEEADVALTNPLLNAITVISLDTFNMIVQRRRQKPGQTMWKDAAAENRDEAKTNEHSSTEESETDGSNRSNEGNSSSSGEDLSLESCEQRSRRKPNWMGDYVSGEGLSEEEDMTYLAMFATNDPILFEEALNDPIDEFT</sequence>
<reference evidence="2 3" key="1">
    <citation type="submission" date="2019-09" db="EMBL/GenBank/DDBJ databases">
        <title>A chromosome-level genome assembly of the Chinese tupelo Nyssa sinensis.</title>
        <authorList>
            <person name="Yang X."/>
            <person name="Kang M."/>
            <person name="Yang Y."/>
            <person name="Xiong H."/>
            <person name="Wang M."/>
            <person name="Zhang Z."/>
            <person name="Wang Z."/>
            <person name="Wu H."/>
            <person name="Ma T."/>
            <person name="Liu J."/>
            <person name="Xi Z."/>
        </authorList>
    </citation>
    <scope>NUCLEOTIDE SEQUENCE [LARGE SCALE GENOMIC DNA]</scope>
    <source>
        <strain evidence="2">J267</strain>
        <tissue evidence="2">Leaf</tissue>
    </source>
</reference>
<feature type="compositionally biased region" description="Basic and acidic residues" evidence="1">
    <location>
        <begin position="120"/>
        <end position="136"/>
    </location>
</feature>
<keyword evidence="3" id="KW-1185">Reference proteome</keyword>
<evidence type="ECO:0000313" key="2">
    <source>
        <dbReference type="EMBL" id="KAA8521971.1"/>
    </source>
</evidence>
<evidence type="ECO:0000256" key="1">
    <source>
        <dbReference type="SAM" id="MobiDB-lite"/>
    </source>
</evidence>
<dbReference type="EMBL" id="CM018048">
    <property type="protein sequence ID" value="KAA8521971.1"/>
    <property type="molecule type" value="Genomic_DNA"/>
</dbReference>
<evidence type="ECO:0000313" key="3">
    <source>
        <dbReference type="Proteomes" id="UP000325577"/>
    </source>
</evidence>
<dbReference type="AlphaFoldDB" id="A0A5J4ZY45"/>
<feature type="compositionally biased region" description="Low complexity" evidence="1">
    <location>
        <begin position="142"/>
        <end position="163"/>
    </location>
</feature>
<proteinExistence type="predicted"/>
<gene>
    <name evidence="2" type="ORF">F0562_012715</name>
</gene>
<dbReference type="OrthoDB" id="10650691at2759"/>
<accession>A0A5J4ZY45</accession>
<feature type="region of interest" description="Disordered" evidence="1">
    <location>
        <begin position="112"/>
        <end position="185"/>
    </location>
</feature>
<dbReference type="PANTHER" id="PTHR35317:SF27">
    <property type="entry name" value="RETROVIRUS-RELATED POL POLYPROTEIN FROM TRANSPOSON TNT 1-94"/>
    <property type="match status" value="1"/>
</dbReference>
<dbReference type="Proteomes" id="UP000325577">
    <property type="component" value="Linkage Group LG5"/>
</dbReference>